<reference evidence="5" key="3">
    <citation type="journal article" date="2023" name="Microbiol. Resour. Announc.">
        <title>Draft Genome Sequence of Granulicatella sp. Strain S8, Isolated from a Marine Fish, Seriola quinqueradiata.</title>
        <authorList>
            <person name="Lee M."/>
            <person name="Farooq A."/>
            <person name="Jeong J.B."/>
            <person name="Jung M.Y."/>
        </authorList>
    </citation>
    <scope>NUCLEOTIDE SEQUENCE</scope>
    <source>
        <strain evidence="5">S8</strain>
    </source>
</reference>
<keyword evidence="6" id="KW-1185">Reference proteome</keyword>
<evidence type="ECO:0000313" key="6">
    <source>
        <dbReference type="Proteomes" id="UP001059480"/>
    </source>
</evidence>
<dbReference type="Pfam" id="PF01380">
    <property type="entry name" value="SIS"/>
    <property type="match status" value="1"/>
</dbReference>
<dbReference type="Pfam" id="PF01418">
    <property type="entry name" value="HTH_6"/>
    <property type="match status" value="1"/>
</dbReference>
<dbReference type="InterPro" id="IPR046348">
    <property type="entry name" value="SIS_dom_sf"/>
</dbReference>
<evidence type="ECO:0000256" key="1">
    <source>
        <dbReference type="ARBA" id="ARBA00023015"/>
    </source>
</evidence>
<evidence type="ECO:0000256" key="3">
    <source>
        <dbReference type="ARBA" id="ARBA00023163"/>
    </source>
</evidence>
<dbReference type="PANTHER" id="PTHR30514:SF1">
    <property type="entry name" value="HTH-TYPE TRANSCRIPTIONAL REGULATOR HEXR-RELATED"/>
    <property type="match status" value="1"/>
</dbReference>
<dbReference type="PROSITE" id="PS51071">
    <property type="entry name" value="HTH_RPIR"/>
    <property type="match status" value="1"/>
</dbReference>
<dbReference type="InterPro" id="IPR000281">
    <property type="entry name" value="HTH_RpiR"/>
</dbReference>
<proteinExistence type="predicted"/>
<protein>
    <submittedName>
        <fullName evidence="5">MurR/RpiR family transcriptional regulator</fullName>
    </submittedName>
</protein>
<evidence type="ECO:0000313" key="5">
    <source>
        <dbReference type="EMBL" id="MCQ9210433.1"/>
    </source>
</evidence>
<name>A0ABT1WPG4_9LACT</name>
<dbReference type="Proteomes" id="UP001059480">
    <property type="component" value="Unassembled WGS sequence"/>
</dbReference>
<sequence length="214" mass="24870">MFQVLVSKSSILRLTKKLGFSGYSEFKYFLRQEQTSRLASETEQLLYDKQMDDIQRTLNHLKAADLLPINDMLGRSKTIYCYSTGFSQKKPLEEFSKLMLPLEKRVLILPNKTEFDMAMPMISHEDCVIITSFSGETENIKENLTTLAVRKIKTLTITTPGNNYFARNSDFHLNYYCTPFHVGQKRFEISSQVSLNILMDYLYRSYGAYTLLEE</sequence>
<comment type="caution">
    <text evidence="5">The sequence shown here is derived from an EMBL/GenBank/DDBJ whole genome shotgun (WGS) entry which is preliminary data.</text>
</comment>
<evidence type="ECO:0000259" key="4">
    <source>
        <dbReference type="PROSITE" id="PS51071"/>
    </source>
</evidence>
<dbReference type="InterPro" id="IPR001347">
    <property type="entry name" value="SIS_dom"/>
</dbReference>
<dbReference type="SUPFAM" id="SSF53697">
    <property type="entry name" value="SIS domain"/>
    <property type="match status" value="1"/>
</dbReference>
<keyword evidence="1" id="KW-0805">Transcription regulation</keyword>
<keyword evidence="2" id="KW-0238">DNA-binding</keyword>
<dbReference type="EMBL" id="JANHNZ010000008">
    <property type="protein sequence ID" value="MCQ9210433.1"/>
    <property type="molecule type" value="Genomic_DNA"/>
</dbReference>
<evidence type="ECO:0000256" key="2">
    <source>
        <dbReference type="ARBA" id="ARBA00023125"/>
    </source>
</evidence>
<gene>
    <name evidence="5" type="ORF">NPA36_07700</name>
</gene>
<dbReference type="InterPro" id="IPR036388">
    <property type="entry name" value="WH-like_DNA-bd_sf"/>
</dbReference>
<dbReference type="PANTHER" id="PTHR30514">
    <property type="entry name" value="GLUCOKINASE"/>
    <property type="match status" value="1"/>
</dbReference>
<dbReference type="RefSeq" id="WP_256945546.1">
    <property type="nucleotide sequence ID" value="NZ_JANHNZ010000008.1"/>
</dbReference>
<accession>A0ABT1WPG4</accession>
<dbReference type="CDD" id="cd05013">
    <property type="entry name" value="SIS_RpiR"/>
    <property type="match status" value="1"/>
</dbReference>
<dbReference type="InterPro" id="IPR035472">
    <property type="entry name" value="RpiR-like_SIS"/>
</dbReference>
<dbReference type="Gene3D" id="1.10.10.10">
    <property type="entry name" value="Winged helix-like DNA-binding domain superfamily/Winged helix DNA-binding domain"/>
    <property type="match status" value="1"/>
</dbReference>
<organism evidence="5 6">
    <name type="scientific">Granulicatella seriolae</name>
    <dbReference type="NCBI Taxonomy" id="2967226"/>
    <lineage>
        <taxon>Bacteria</taxon>
        <taxon>Bacillati</taxon>
        <taxon>Bacillota</taxon>
        <taxon>Bacilli</taxon>
        <taxon>Lactobacillales</taxon>
        <taxon>Carnobacteriaceae</taxon>
        <taxon>Granulicatella</taxon>
    </lineage>
</organism>
<reference evidence="5" key="1">
    <citation type="submission" date="2022-07" db="EMBL/GenBank/DDBJ databases">
        <authorList>
            <person name="Jung M.-Y."/>
            <person name="Lee M."/>
        </authorList>
    </citation>
    <scope>NUCLEOTIDE SEQUENCE</scope>
    <source>
        <strain evidence="5">S8</strain>
    </source>
</reference>
<feature type="domain" description="HTH rpiR-type" evidence="4">
    <location>
        <begin position="1"/>
        <end position="37"/>
    </location>
</feature>
<dbReference type="Gene3D" id="3.40.50.10490">
    <property type="entry name" value="Glucose-6-phosphate isomerase like protein, domain 1"/>
    <property type="match status" value="1"/>
</dbReference>
<dbReference type="InterPro" id="IPR009057">
    <property type="entry name" value="Homeodomain-like_sf"/>
</dbReference>
<dbReference type="InterPro" id="IPR047640">
    <property type="entry name" value="RpiR-like"/>
</dbReference>
<reference evidence="5" key="2">
    <citation type="journal article" date="2023" name="Curr. Microbiol.">
        <title>Granulicatella seriolae sp. nov., a Novel Facultative Anaerobe Isolated from Yellowtail Marine Fish.</title>
        <authorList>
            <person name="Lee M."/>
            <person name="Choi Y.J."/>
            <person name="Farooq A."/>
            <person name="Jeong J.B."/>
            <person name="Jung M.Y."/>
        </authorList>
    </citation>
    <scope>NUCLEOTIDE SEQUENCE</scope>
    <source>
        <strain evidence="5">S8</strain>
    </source>
</reference>
<dbReference type="SUPFAM" id="SSF46689">
    <property type="entry name" value="Homeodomain-like"/>
    <property type="match status" value="1"/>
</dbReference>
<keyword evidence="3" id="KW-0804">Transcription</keyword>